<dbReference type="AlphaFoldDB" id="A0A5B7H2E2"/>
<dbReference type="EMBL" id="VSRR010021310">
    <property type="protein sequence ID" value="MPC63815.1"/>
    <property type="molecule type" value="Genomic_DNA"/>
</dbReference>
<name>A0A5B7H2E2_PORTR</name>
<gene>
    <name evidence="1" type="ORF">E2C01_057921</name>
</gene>
<evidence type="ECO:0000313" key="1">
    <source>
        <dbReference type="EMBL" id="MPC63815.1"/>
    </source>
</evidence>
<protein>
    <submittedName>
        <fullName evidence="1">Uncharacterized protein</fullName>
    </submittedName>
</protein>
<reference evidence="1 2" key="1">
    <citation type="submission" date="2019-05" db="EMBL/GenBank/DDBJ databases">
        <title>Another draft genome of Portunus trituberculatus and its Hox gene families provides insights of decapod evolution.</title>
        <authorList>
            <person name="Jeong J.-H."/>
            <person name="Song I."/>
            <person name="Kim S."/>
            <person name="Choi T."/>
            <person name="Kim D."/>
            <person name="Ryu S."/>
            <person name="Kim W."/>
        </authorList>
    </citation>
    <scope>NUCLEOTIDE SEQUENCE [LARGE SCALE GENOMIC DNA]</scope>
    <source>
        <tissue evidence="1">Muscle</tissue>
    </source>
</reference>
<sequence>MASTYAMWTIHSNGHLFTPEVSMIVRHHRNTRVSLLRRRIIHLEDLEKKKLMARLKIVEKDNEIMTANTGAEEKL</sequence>
<accession>A0A5B7H2E2</accession>
<keyword evidence="2" id="KW-1185">Reference proteome</keyword>
<organism evidence="1 2">
    <name type="scientific">Portunus trituberculatus</name>
    <name type="common">Swimming crab</name>
    <name type="synonym">Neptunus trituberculatus</name>
    <dbReference type="NCBI Taxonomy" id="210409"/>
    <lineage>
        <taxon>Eukaryota</taxon>
        <taxon>Metazoa</taxon>
        <taxon>Ecdysozoa</taxon>
        <taxon>Arthropoda</taxon>
        <taxon>Crustacea</taxon>
        <taxon>Multicrustacea</taxon>
        <taxon>Malacostraca</taxon>
        <taxon>Eumalacostraca</taxon>
        <taxon>Eucarida</taxon>
        <taxon>Decapoda</taxon>
        <taxon>Pleocyemata</taxon>
        <taxon>Brachyura</taxon>
        <taxon>Eubrachyura</taxon>
        <taxon>Portunoidea</taxon>
        <taxon>Portunidae</taxon>
        <taxon>Portuninae</taxon>
        <taxon>Portunus</taxon>
    </lineage>
</organism>
<comment type="caution">
    <text evidence="1">The sequence shown here is derived from an EMBL/GenBank/DDBJ whole genome shotgun (WGS) entry which is preliminary data.</text>
</comment>
<proteinExistence type="predicted"/>
<evidence type="ECO:0000313" key="2">
    <source>
        <dbReference type="Proteomes" id="UP000324222"/>
    </source>
</evidence>
<dbReference type="Proteomes" id="UP000324222">
    <property type="component" value="Unassembled WGS sequence"/>
</dbReference>